<name>A0A1R4G9J3_9MICC</name>
<dbReference type="GO" id="GO:0004527">
    <property type="term" value="F:exonuclease activity"/>
    <property type="evidence" value="ECO:0007669"/>
    <property type="project" value="UniProtKB-KW"/>
</dbReference>
<keyword evidence="8" id="KW-1185">Reference proteome</keyword>
<evidence type="ECO:0000313" key="7">
    <source>
        <dbReference type="EMBL" id="SJM64826.1"/>
    </source>
</evidence>
<feature type="compositionally biased region" description="Low complexity" evidence="5">
    <location>
        <begin position="282"/>
        <end position="297"/>
    </location>
</feature>
<dbReference type="Proteomes" id="UP000195913">
    <property type="component" value="Unassembled WGS sequence"/>
</dbReference>
<evidence type="ECO:0000313" key="8">
    <source>
        <dbReference type="Proteomes" id="UP000195913"/>
    </source>
</evidence>
<feature type="region of interest" description="Disordered" evidence="5">
    <location>
        <begin position="226"/>
        <end position="255"/>
    </location>
</feature>
<gene>
    <name evidence="7" type="ORF">FM101_08835</name>
</gene>
<dbReference type="PANTHER" id="PTHR32114">
    <property type="entry name" value="ABC TRANSPORTER ABCH.3"/>
    <property type="match status" value="1"/>
</dbReference>
<dbReference type="RefSeq" id="WP_086998436.1">
    <property type="nucleotide sequence ID" value="NZ_FUHW01000032.1"/>
</dbReference>
<keyword evidence="7" id="KW-0378">Hydrolase</keyword>
<feature type="coiled-coil region" evidence="4">
    <location>
        <begin position="190"/>
        <end position="217"/>
    </location>
</feature>
<feature type="compositionally biased region" description="Low complexity" evidence="5">
    <location>
        <begin position="586"/>
        <end position="598"/>
    </location>
</feature>
<reference evidence="7 8" key="1">
    <citation type="submission" date="2017-02" db="EMBL/GenBank/DDBJ databases">
        <authorList>
            <person name="Peterson S.W."/>
        </authorList>
    </citation>
    <scope>NUCLEOTIDE SEQUENCE [LARGE SCALE GENOMIC DNA]</scope>
    <source>
        <strain evidence="7 8">B Ar 00.02</strain>
    </source>
</reference>
<evidence type="ECO:0000256" key="1">
    <source>
        <dbReference type="ARBA" id="ARBA00006930"/>
    </source>
</evidence>
<comment type="similarity">
    <text evidence="1">Belongs to the SMC family. SbcC subfamily.</text>
</comment>
<dbReference type="EMBL" id="FUHW01000032">
    <property type="protein sequence ID" value="SJM64826.1"/>
    <property type="molecule type" value="Genomic_DNA"/>
</dbReference>
<accession>A0A1R4G9J3</accession>
<dbReference type="GO" id="GO:0006302">
    <property type="term" value="P:double-strand break repair"/>
    <property type="evidence" value="ECO:0007669"/>
    <property type="project" value="InterPro"/>
</dbReference>
<evidence type="ECO:0000256" key="2">
    <source>
        <dbReference type="ARBA" id="ARBA00011322"/>
    </source>
</evidence>
<feature type="region of interest" description="Disordered" evidence="5">
    <location>
        <begin position="269"/>
        <end position="297"/>
    </location>
</feature>
<dbReference type="Gene3D" id="3.40.50.300">
    <property type="entry name" value="P-loop containing nucleotide triphosphate hydrolases"/>
    <property type="match status" value="2"/>
</dbReference>
<comment type="subunit">
    <text evidence="2">Heterodimer of SbcC and SbcD.</text>
</comment>
<feature type="compositionally biased region" description="Basic and acidic residues" evidence="5">
    <location>
        <begin position="599"/>
        <end position="610"/>
    </location>
</feature>
<dbReference type="Pfam" id="PF13558">
    <property type="entry name" value="SbcC_Walker_B"/>
    <property type="match status" value="1"/>
</dbReference>
<keyword evidence="4" id="KW-0175">Coiled coil</keyword>
<evidence type="ECO:0000256" key="5">
    <source>
        <dbReference type="SAM" id="MobiDB-lite"/>
    </source>
</evidence>
<feature type="compositionally biased region" description="Low complexity" evidence="5">
    <location>
        <begin position="611"/>
        <end position="625"/>
    </location>
</feature>
<sequence length="1049" mass="111408">MRVHHLQIAAFGPFAARQDIDFDELSAAGLFLLNGETGAGKTSILDAICYALYAGLPGAREGTKSLRSDHAGPADEPEVVLEFSTGGRRFEVRRSPAWQRPSKRGTGKTTTAQAQSRLRELVEGQWKEISTRNDEVSAELRGVIGLGKDEFTRVAMLPQGAFAAFLRAKDKEREELLKKLFDTGLYDSVEALLAEELATARTAAEEAERARSEAVDQLIEDATASLSNDDGVSPFAADTVDSEEGTAPDMTPEELSSKELLTLLETRLQESTARSSTERTAADAAATQARTAASELAAAAERHRALAELDRLRATHAESGERMAAVAAKVSLDEQAAALQPSDKARRRATQAVQDADQALESVREAAGRGLAADYLAAAAEPGVLTETDAATDAGPAETEAAELSQRAAEAASRITGDAAVLEAALPEERELSEHNTELDKSQADLELRRTAQAEKLREQEALGDSLPRLREAAEALSGTAGTLPTLTATRDDAAHRVAAVAARQAAETAATQAHTVWAQAKDEQLAGRERLLDLGRTRLAQAAAALARELVPGQACLVCGSAEHPAPARVADGELVEEEDEESARQLAAAADAAETEAASRLHAAREAASRAAGQAGESTAEQADQALADANQALAEATESAAQAQRARTAVEEASEKFERLRTNNTAEATALTVLAGSIEQLGIRITTLESRLKRLRGEEGSLRSRHELLVGARGLLEELARAARALDSARRAADTATATWETERHAAGFHDDAAWAAALLDPEARAGAQAQIAEHTAEGVRIDTLAGTEAVARAKTEVEEGFSVPGQEELAEAQATAAETATARDTVLERDAVLRSYASRFGRRSERLRELETSQGAVLERYARVKSMADIARGLGENRFKMTLSTYVLAARLEAVAAAATERLLVMSAERYSLVHDDSPKGNAKSGLGLHVLDAWTGQRRDTQTLSGGESFMASLALALGLADVIQQQSGGIDIETLFVDEGFGSLDEGALETVMDALDGLRRGGRVVGLVSHVAEMKQRIPAQLRVSKERTGSTTEVVLADTVE</sequence>
<dbReference type="PROSITE" id="PS00675">
    <property type="entry name" value="SIGMA54_INTERACT_1"/>
    <property type="match status" value="1"/>
</dbReference>
<evidence type="ECO:0000256" key="3">
    <source>
        <dbReference type="ARBA" id="ARBA00013368"/>
    </source>
</evidence>
<keyword evidence="7" id="KW-0269">Exonuclease</keyword>
<dbReference type="Pfam" id="PF13476">
    <property type="entry name" value="AAA_23"/>
    <property type="match status" value="1"/>
</dbReference>
<protein>
    <recommendedName>
        <fullName evidence="3">Nuclease SbcCD subunit C</fullName>
    </recommendedName>
</protein>
<feature type="domain" description="Rad50/SbcC-type AAA" evidence="6">
    <location>
        <begin position="6"/>
        <end position="220"/>
    </location>
</feature>
<dbReference type="InterPro" id="IPR025662">
    <property type="entry name" value="Sigma_54_int_dom_ATP-bd_1"/>
</dbReference>
<feature type="region of interest" description="Disordered" evidence="5">
    <location>
        <begin position="574"/>
        <end position="625"/>
    </location>
</feature>
<dbReference type="GO" id="GO:0016887">
    <property type="term" value="F:ATP hydrolysis activity"/>
    <property type="evidence" value="ECO:0007669"/>
    <property type="project" value="InterPro"/>
</dbReference>
<proteinExistence type="inferred from homology"/>
<organism evidence="7 8">
    <name type="scientific">Arthrobacter rhombi</name>
    <dbReference type="NCBI Taxonomy" id="71253"/>
    <lineage>
        <taxon>Bacteria</taxon>
        <taxon>Bacillati</taxon>
        <taxon>Actinomycetota</taxon>
        <taxon>Actinomycetes</taxon>
        <taxon>Micrococcales</taxon>
        <taxon>Micrococcaceae</taxon>
        <taxon>Arthrobacter</taxon>
    </lineage>
</organism>
<dbReference type="InterPro" id="IPR027417">
    <property type="entry name" value="P-loop_NTPase"/>
</dbReference>
<dbReference type="SUPFAM" id="SSF52540">
    <property type="entry name" value="P-loop containing nucleoside triphosphate hydrolases"/>
    <property type="match status" value="1"/>
</dbReference>
<keyword evidence="7" id="KW-0540">Nuclease</keyword>
<evidence type="ECO:0000256" key="4">
    <source>
        <dbReference type="SAM" id="Coils"/>
    </source>
</evidence>
<dbReference type="InterPro" id="IPR038729">
    <property type="entry name" value="Rad50/SbcC_AAA"/>
</dbReference>
<dbReference type="AlphaFoldDB" id="A0A1R4G9J3"/>
<evidence type="ECO:0000259" key="6">
    <source>
        <dbReference type="Pfam" id="PF13476"/>
    </source>
</evidence>
<dbReference type="PANTHER" id="PTHR32114:SF2">
    <property type="entry name" value="ABC TRANSPORTER ABCH.3"/>
    <property type="match status" value="1"/>
</dbReference>